<dbReference type="GO" id="GO:1900753">
    <property type="term" value="P:doxorubicin transport"/>
    <property type="evidence" value="ECO:0007669"/>
    <property type="project" value="InterPro"/>
</dbReference>
<reference evidence="12 13" key="1">
    <citation type="submission" date="2019-10" db="EMBL/GenBank/DDBJ databases">
        <title>Streptomyces smaragdinus sp. nov. and Streptomyces fabii sp. nov., isolated from the gut of fungus growing-termite Macrotermes natalensis.</title>
        <authorList>
            <person name="Schwitalla J."/>
            <person name="Benndorf R."/>
            <person name="Martin K."/>
            <person name="De Beer W."/>
            <person name="Kaster A.-K."/>
            <person name="Vollmers J."/>
            <person name="Poulsen M."/>
            <person name="Beemelmanns C."/>
        </authorList>
    </citation>
    <scope>NUCLEOTIDE SEQUENCE [LARGE SCALE GENOMIC DNA]</scope>
    <source>
        <strain evidence="12 13">RB5</strain>
    </source>
</reference>
<evidence type="ECO:0000256" key="8">
    <source>
        <dbReference type="ARBA" id="ARBA00023136"/>
    </source>
</evidence>
<keyword evidence="9" id="KW-0046">Antibiotic resistance</keyword>
<proteinExistence type="inferred from homology"/>
<dbReference type="EC" id="7.6.2.2" evidence="2"/>
<dbReference type="GO" id="GO:0005524">
    <property type="term" value="F:ATP binding"/>
    <property type="evidence" value="ECO:0007669"/>
    <property type="project" value="UniProtKB-KW"/>
</dbReference>
<dbReference type="InterPro" id="IPR025302">
    <property type="entry name" value="DrrA1/2-like_C"/>
</dbReference>
<dbReference type="GO" id="GO:0046677">
    <property type="term" value="P:response to antibiotic"/>
    <property type="evidence" value="ECO:0007669"/>
    <property type="project" value="UniProtKB-KW"/>
</dbReference>
<evidence type="ECO:0000256" key="2">
    <source>
        <dbReference type="ARBA" id="ARBA00012191"/>
    </source>
</evidence>
<evidence type="ECO:0000256" key="4">
    <source>
        <dbReference type="ARBA" id="ARBA00022475"/>
    </source>
</evidence>
<dbReference type="PANTHER" id="PTHR42711">
    <property type="entry name" value="ABC TRANSPORTER ATP-BINDING PROTEIN"/>
    <property type="match status" value="1"/>
</dbReference>
<gene>
    <name evidence="12" type="primary">drrA_3</name>
    <name evidence="12" type="ORF">SRB5_14020</name>
</gene>
<evidence type="ECO:0000256" key="6">
    <source>
        <dbReference type="ARBA" id="ARBA00022840"/>
    </source>
</evidence>
<dbReference type="InterPro" id="IPR050763">
    <property type="entry name" value="ABC_transporter_ATP-binding"/>
</dbReference>
<dbReference type="Pfam" id="PF00005">
    <property type="entry name" value="ABC_tran"/>
    <property type="match status" value="1"/>
</dbReference>
<keyword evidence="8" id="KW-0472">Membrane</keyword>
<dbReference type="PROSITE" id="PS50893">
    <property type="entry name" value="ABC_TRANSPORTER_2"/>
    <property type="match status" value="1"/>
</dbReference>
<dbReference type="NCBIfam" id="TIGR01188">
    <property type="entry name" value="drrA"/>
    <property type="match status" value="1"/>
</dbReference>
<dbReference type="AlphaFoldDB" id="A0A7K0CCT9"/>
<evidence type="ECO:0000313" key="13">
    <source>
        <dbReference type="Proteomes" id="UP000466345"/>
    </source>
</evidence>
<keyword evidence="6 12" id="KW-0067">ATP-binding</keyword>
<protein>
    <recommendedName>
        <fullName evidence="2">ABC-type xenobiotic transporter</fullName>
        <ecNumber evidence="2">7.6.2.2</ecNumber>
    </recommendedName>
</protein>
<evidence type="ECO:0000313" key="12">
    <source>
        <dbReference type="EMBL" id="MQY11287.1"/>
    </source>
</evidence>
<dbReference type="SMART" id="SM00382">
    <property type="entry name" value="AAA"/>
    <property type="match status" value="1"/>
</dbReference>
<dbReference type="InterPro" id="IPR003439">
    <property type="entry name" value="ABC_transporter-like_ATP-bd"/>
</dbReference>
<keyword evidence="12" id="KW-0378">Hydrolase</keyword>
<dbReference type="SUPFAM" id="SSF52540">
    <property type="entry name" value="P-loop containing nucleoside triphosphate hydrolases"/>
    <property type="match status" value="1"/>
</dbReference>
<dbReference type="PANTHER" id="PTHR42711:SF19">
    <property type="entry name" value="DOXORUBICIN RESISTANCE ATP-BINDING PROTEIN DRRA"/>
    <property type="match status" value="1"/>
</dbReference>
<dbReference type="InterPro" id="IPR005894">
    <property type="entry name" value="DrrA"/>
</dbReference>
<feature type="domain" description="ABC transporter" evidence="11">
    <location>
        <begin position="3"/>
        <end position="236"/>
    </location>
</feature>
<accession>A0A7K0CCT9</accession>
<dbReference type="GO" id="GO:0005886">
    <property type="term" value="C:plasma membrane"/>
    <property type="evidence" value="ECO:0007669"/>
    <property type="project" value="UniProtKB-SubCell"/>
</dbReference>
<comment type="subcellular location">
    <subcellularLocation>
        <location evidence="1">Cell membrane</location>
        <topology evidence="1">Peripheral membrane protein</topology>
        <orientation evidence="1">Cytoplasmic side</orientation>
    </subcellularLocation>
</comment>
<dbReference type="Pfam" id="PF13732">
    <property type="entry name" value="DrrA1-3_C"/>
    <property type="match status" value="1"/>
</dbReference>
<name>A0A7K0CCT9_9ACTN</name>
<keyword evidence="7" id="KW-1278">Translocase</keyword>
<dbReference type="FunFam" id="3.40.50.300:FF:000589">
    <property type="entry name" value="ABC transporter, ATP-binding subunit"/>
    <property type="match status" value="1"/>
</dbReference>
<comment type="similarity">
    <text evidence="10">Belongs to the ABC transporter superfamily. Drug exporter-1 (DrugE1) (TC 3.A.1.105) family.</text>
</comment>
<dbReference type="PROSITE" id="PS00211">
    <property type="entry name" value="ABC_TRANSPORTER_1"/>
    <property type="match status" value="1"/>
</dbReference>
<evidence type="ECO:0000256" key="1">
    <source>
        <dbReference type="ARBA" id="ARBA00004413"/>
    </source>
</evidence>
<evidence type="ECO:0000256" key="9">
    <source>
        <dbReference type="ARBA" id="ARBA00023251"/>
    </source>
</evidence>
<dbReference type="InterPro" id="IPR017871">
    <property type="entry name" value="ABC_transporter-like_CS"/>
</dbReference>
<keyword evidence="3" id="KW-0813">Transport</keyword>
<evidence type="ECO:0000256" key="7">
    <source>
        <dbReference type="ARBA" id="ARBA00022967"/>
    </source>
</evidence>
<comment type="caution">
    <text evidence="12">The sequence shown here is derived from an EMBL/GenBank/DDBJ whole genome shotgun (WGS) entry which is preliminary data.</text>
</comment>
<evidence type="ECO:0000259" key="11">
    <source>
        <dbReference type="PROSITE" id="PS50893"/>
    </source>
</evidence>
<keyword evidence="4" id="KW-1003">Cell membrane</keyword>
<dbReference type="Proteomes" id="UP000466345">
    <property type="component" value="Unassembled WGS sequence"/>
</dbReference>
<evidence type="ECO:0000256" key="10">
    <source>
        <dbReference type="ARBA" id="ARBA00049985"/>
    </source>
</evidence>
<sequence length="321" mass="34172">MAISVRGLVKRFGGATPVTALDGVDLTVRRGTVLGVLGPNGAGKTTLVRILSTLIRPDAGTAVVGGLDVLRDARDLRRLIGLTGQYAAVDAKLSGLENLYLIARLLDVPRRAARARAREMLERFSLTEAGNRPAGTYSGGMRRRLDLAASIVGEPAVLFLDEPTTGLDPRTRNEVWDEVRRMTGNGTTVLLTTQYMEEAERLADALAVVDRGKVIADGPVEELRARVGGSVLRVQPADPADLPAMRAVLSGAVRVAPDEAGDEGMLRIPVQGDDDLTAVVRLLGTHGFALARVDTREPTLDEVFLTLTAGAPAPEREKAMS</sequence>
<evidence type="ECO:0000256" key="3">
    <source>
        <dbReference type="ARBA" id="ARBA00022448"/>
    </source>
</evidence>
<keyword evidence="5" id="KW-0547">Nucleotide-binding</keyword>
<dbReference type="InterPro" id="IPR027417">
    <property type="entry name" value="P-loop_NTPase"/>
</dbReference>
<dbReference type="InterPro" id="IPR003593">
    <property type="entry name" value="AAA+_ATPase"/>
</dbReference>
<organism evidence="12 13">
    <name type="scientific">Streptomyces smaragdinus</name>
    <dbReference type="NCBI Taxonomy" id="2585196"/>
    <lineage>
        <taxon>Bacteria</taxon>
        <taxon>Bacillati</taxon>
        <taxon>Actinomycetota</taxon>
        <taxon>Actinomycetes</taxon>
        <taxon>Kitasatosporales</taxon>
        <taxon>Streptomycetaceae</taxon>
        <taxon>Streptomyces</taxon>
    </lineage>
</organism>
<dbReference type="GO" id="GO:0043215">
    <property type="term" value="P:daunorubicin transport"/>
    <property type="evidence" value="ECO:0007669"/>
    <property type="project" value="InterPro"/>
</dbReference>
<dbReference type="EMBL" id="WEGJ01000003">
    <property type="protein sequence ID" value="MQY11287.1"/>
    <property type="molecule type" value="Genomic_DNA"/>
</dbReference>
<dbReference type="GO" id="GO:0008559">
    <property type="term" value="F:ABC-type xenobiotic transporter activity"/>
    <property type="evidence" value="ECO:0007669"/>
    <property type="project" value="UniProtKB-EC"/>
</dbReference>
<dbReference type="Gene3D" id="3.40.50.300">
    <property type="entry name" value="P-loop containing nucleotide triphosphate hydrolases"/>
    <property type="match status" value="1"/>
</dbReference>
<dbReference type="GO" id="GO:0016887">
    <property type="term" value="F:ATP hydrolysis activity"/>
    <property type="evidence" value="ECO:0007669"/>
    <property type="project" value="InterPro"/>
</dbReference>
<keyword evidence="13" id="KW-1185">Reference proteome</keyword>
<evidence type="ECO:0000256" key="5">
    <source>
        <dbReference type="ARBA" id="ARBA00022741"/>
    </source>
</evidence>